<proteinExistence type="predicted"/>
<sequence>MAKKKNNQKKQQQQLEKSAGSDQSTNETSTPQNDKEITEVSKDEQLDTVSDENATATTANGTSKEEDSSPTESAKIDNSTSTSTTTTPTSNDTAEKDKEIAKLKEQLQEKTKESEKYQSNYQTLLSRLSSMKKVFHKMKEAETELEVVKQDLLSKDLKIETLTSEITNLNNECDKLTRDNSELRSSLSNKEDEGDAELSRIMAINRKLTNELKTLRNEREEYVIMANEEQKLKQGLSHEINELNIKMNNITLENDDYKKQNQNLTDQIAQLNKKIDELIRDHSSEIHDLQAQIESKVSTIADLQSKIDQLDATMKENANKLAKLSSLEQELKQKQLLVGKLRHENIVLNEHLTKAMKLIKKESSSETVDRELVSNLFISFLQIPRADTKKFEVLSLISNFLNWDDEKKRHAGLLSANSAKTRSNSVLNVPHLNERNSRTNSFVSLWTEFLEKESTAPPGTSATTPTKDTFGQ</sequence>
<keyword evidence="2" id="KW-1185">Reference proteome</keyword>
<protein>
    <submittedName>
        <fullName evidence="1">Unnamed protein product</fullName>
    </submittedName>
</protein>
<accession>A0ACB5SR84</accession>
<reference evidence="1" key="1">
    <citation type="submission" date="2023-04" db="EMBL/GenBank/DDBJ databases">
        <title>Ambrosiozyma monospora NBRC 10751.</title>
        <authorList>
            <person name="Ichikawa N."/>
            <person name="Sato H."/>
            <person name="Tonouchi N."/>
        </authorList>
    </citation>
    <scope>NUCLEOTIDE SEQUENCE</scope>
    <source>
        <strain evidence="1">NBRC 10751</strain>
    </source>
</reference>
<evidence type="ECO:0000313" key="1">
    <source>
        <dbReference type="EMBL" id="GME70468.1"/>
    </source>
</evidence>
<comment type="caution">
    <text evidence="1">The sequence shown here is derived from an EMBL/GenBank/DDBJ whole genome shotgun (WGS) entry which is preliminary data.</text>
</comment>
<name>A0ACB5SR84_AMBMO</name>
<organism evidence="1 2">
    <name type="scientific">Ambrosiozyma monospora</name>
    <name type="common">Yeast</name>
    <name type="synonym">Endomycopsis monosporus</name>
    <dbReference type="NCBI Taxonomy" id="43982"/>
    <lineage>
        <taxon>Eukaryota</taxon>
        <taxon>Fungi</taxon>
        <taxon>Dikarya</taxon>
        <taxon>Ascomycota</taxon>
        <taxon>Saccharomycotina</taxon>
        <taxon>Pichiomycetes</taxon>
        <taxon>Pichiales</taxon>
        <taxon>Pichiaceae</taxon>
        <taxon>Ambrosiozyma</taxon>
    </lineage>
</organism>
<evidence type="ECO:0000313" key="2">
    <source>
        <dbReference type="Proteomes" id="UP001165064"/>
    </source>
</evidence>
<dbReference type="Proteomes" id="UP001165064">
    <property type="component" value="Unassembled WGS sequence"/>
</dbReference>
<gene>
    <name evidence="1" type="ORF">Amon02_000020900</name>
</gene>
<dbReference type="EMBL" id="BSXS01000041">
    <property type="protein sequence ID" value="GME70468.1"/>
    <property type="molecule type" value="Genomic_DNA"/>
</dbReference>